<proteinExistence type="predicted"/>
<evidence type="ECO:0000313" key="10">
    <source>
        <dbReference type="Proteomes" id="UP000236551"/>
    </source>
</evidence>
<evidence type="ECO:0000313" key="2">
    <source>
        <dbReference type="EMBL" id="MDO2573317.1"/>
    </source>
</evidence>
<dbReference type="EMBL" id="CP024978">
    <property type="protein sequence ID" value="ATZ30632.1"/>
    <property type="molecule type" value="Genomic_DNA"/>
</dbReference>
<dbReference type="EMBL" id="LR134238">
    <property type="protein sequence ID" value="VED14724.1"/>
    <property type="molecule type" value="Genomic_DNA"/>
</dbReference>
<dbReference type="EMBL" id="LR134246">
    <property type="protein sequence ID" value="VED35079.1"/>
    <property type="molecule type" value="Genomic_DNA"/>
</dbReference>
<evidence type="ECO:0000313" key="3">
    <source>
        <dbReference type="EMBL" id="MTE92666.1"/>
    </source>
</evidence>
<evidence type="ECO:0000313" key="9">
    <source>
        <dbReference type="EMBL" id="VZR32375.1"/>
    </source>
</evidence>
<sequence length="55" mass="6285">MTTITKERIELFIKNPLENGLTRGEQMELARIALASLEAEPVVFWFEKYQEGATA</sequence>
<dbReference type="Proteomes" id="UP000472856">
    <property type="component" value="Unassembled WGS sequence"/>
</dbReference>
<reference evidence="4 13" key="5">
    <citation type="submission" date="2020-02" db="EMBL/GenBank/DDBJ databases">
        <title>WGS of Carbapenem-Resistant Enterobacteriaceae.</title>
        <authorList>
            <person name="Tokajian S."/>
            <person name="El Chaar M."/>
            <person name="El Khoury M."/>
        </authorList>
    </citation>
    <scope>NUCLEOTIDE SEQUENCE [LARGE SCALE GENOMIC DNA]</scope>
    <source>
        <strain evidence="4 13">ECM_75</strain>
    </source>
</reference>
<reference evidence="1 10" key="1">
    <citation type="submission" date="2017-11" db="EMBL/GenBank/DDBJ databases">
        <title>Escherichia coli CV839-15 Genome sequencing and assembly.</title>
        <authorList>
            <person name="Li Z."/>
            <person name="Song N."/>
            <person name="Li W."/>
            <person name="Philip H.R."/>
            <person name="Bu Z."/>
            <person name="Siguo L."/>
        </authorList>
    </citation>
    <scope>NUCLEOTIDE SEQUENCE [LARGE SCALE GENOMIC DNA]</scope>
    <source>
        <strain evidence="1 10">CV839-15</strain>
    </source>
</reference>
<accession>A0A0G9FWV6</accession>
<dbReference type="OMA" id="DFYEYKP"/>
<dbReference type="Proteomes" id="UP000271797">
    <property type="component" value="Chromosome"/>
</dbReference>
<dbReference type="Proteomes" id="UP000236551">
    <property type="component" value="Chromosome"/>
</dbReference>
<evidence type="ECO:0000313" key="4">
    <source>
        <dbReference type="EMBL" id="NGE91557.1"/>
    </source>
</evidence>
<dbReference type="AlphaFoldDB" id="A0A0G9FWV6"/>
<organism evidence="4 13">
    <name type="scientific">Escherichia coli</name>
    <dbReference type="NCBI Taxonomy" id="562"/>
    <lineage>
        <taxon>Bacteria</taxon>
        <taxon>Pseudomonadati</taxon>
        <taxon>Pseudomonadota</taxon>
        <taxon>Gammaproteobacteria</taxon>
        <taxon>Enterobacterales</taxon>
        <taxon>Enterobacteriaceae</taxon>
        <taxon>Escherichia</taxon>
    </lineage>
</organism>
<name>A0A0G9FWV6_ECOLX</name>
<evidence type="ECO:0000313" key="13">
    <source>
        <dbReference type="Proteomes" id="UP000472856"/>
    </source>
</evidence>
<evidence type="ECO:0000313" key="5">
    <source>
        <dbReference type="EMBL" id="VED13708.1"/>
    </source>
</evidence>
<gene>
    <name evidence="1" type="ORF">CV83915_00255</name>
    <name evidence="3" type="ORF">F9B07_28880</name>
    <name evidence="4" type="ORF">G5603_25980</name>
    <name evidence="9" type="ORF">IDONEFKE_03649</name>
    <name evidence="5" type="ORF">NCTC9044_04598</name>
    <name evidence="6" type="ORF">NCTC9044_05667</name>
    <name evidence="7" type="ORF">NCTC9702_02294</name>
    <name evidence="8" type="ORF">NCTC9702_03362</name>
    <name evidence="2" type="ORF">Q2V20_03930</name>
</gene>
<dbReference type="EMBL" id="CACRYR010000166">
    <property type="protein sequence ID" value="VZR32375.1"/>
    <property type="molecule type" value="Genomic_DNA"/>
</dbReference>
<dbReference type="EMBL" id="LR134238">
    <property type="protein sequence ID" value="VED13708.1"/>
    <property type="molecule type" value="Genomic_DNA"/>
</dbReference>
<dbReference type="Proteomes" id="UP001173661">
    <property type="component" value="Unassembled WGS sequence"/>
</dbReference>
<dbReference type="Proteomes" id="UP000277930">
    <property type="component" value="Chromosome 1"/>
</dbReference>
<reference evidence="2" key="6">
    <citation type="submission" date="2023-07" db="EMBL/GenBank/DDBJ databases">
        <title>High risk of intestinal colonization with ESBL-producing Escherichia coli among soldiers of military contingents in specific geographic regions.</title>
        <authorList>
            <person name="Literacka E."/>
        </authorList>
    </citation>
    <scope>NUCLEOTIDE SEQUENCE</scope>
    <source>
        <strain evidence="2">66</strain>
    </source>
</reference>
<dbReference type="EMBL" id="LR134246">
    <property type="protein sequence ID" value="VED36094.1"/>
    <property type="molecule type" value="Genomic_DNA"/>
</dbReference>
<protein>
    <submittedName>
        <fullName evidence="5">Eaa protein</fullName>
    </submittedName>
</protein>
<reference evidence="9 15" key="4">
    <citation type="submission" date="2019-11" db="EMBL/GenBank/DDBJ databases">
        <authorList>
            <person name="Haines EK M."/>
        </authorList>
    </citation>
    <scope>NUCLEOTIDE SEQUENCE [LARGE SCALE GENOMIC DNA]</scope>
    <source>
        <strain evidence="9">KR2729</strain>
    </source>
</reference>
<dbReference type="EMBL" id="JAUKXU010000003">
    <property type="protein sequence ID" value="MDO2573317.1"/>
    <property type="molecule type" value="Genomic_DNA"/>
</dbReference>
<evidence type="ECO:0000313" key="1">
    <source>
        <dbReference type="EMBL" id="ATZ30632.1"/>
    </source>
</evidence>
<reference evidence="11 12" key="2">
    <citation type="submission" date="2018-12" db="EMBL/GenBank/DDBJ databases">
        <authorList>
            <consortium name="Pathogen Informatics"/>
        </authorList>
    </citation>
    <scope>NUCLEOTIDE SEQUENCE [LARGE SCALE GENOMIC DNA]</scope>
    <source>
        <strain evidence="5 11">NCTC9044</strain>
        <strain evidence="7 12">NCTC9702</strain>
    </source>
</reference>
<evidence type="ECO:0000313" key="12">
    <source>
        <dbReference type="Proteomes" id="UP000277930"/>
    </source>
</evidence>
<dbReference type="Proteomes" id="UP000486847">
    <property type="component" value="Unassembled WGS sequence"/>
</dbReference>
<evidence type="ECO:0000313" key="8">
    <source>
        <dbReference type="EMBL" id="VED36094.1"/>
    </source>
</evidence>
<dbReference type="Proteomes" id="UP000629265">
    <property type="component" value="Unassembled WGS sequence"/>
</dbReference>
<dbReference type="EMBL" id="JAAJRI010000051">
    <property type="protein sequence ID" value="NGE91557.1"/>
    <property type="molecule type" value="Genomic_DNA"/>
</dbReference>
<evidence type="ECO:0000313" key="7">
    <source>
        <dbReference type="EMBL" id="VED35079.1"/>
    </source>
</evidence>
<evidence type="ECO:0000313" key="11">
    <source>
        <dbReference type="Proteomes" id="UP000271797"/>
    </source>
</evidence>
<evidence type="ECO:0000313" key="6">
    <source>
        <dbReference type="EMBL" id="VED14724.1"/>
    </source>
</evidence>
<evidence type="ECO:0000313" key="14">
    <source>
        <dbReference type="Proteomes" id="UP000486847"/>
    </source>
</evidence>
<dbReference type="RefSeq" id="WP_000207997.1">
    <property type="nucleotide sequence ID" value="NZ_AP021914.1"/>
</dbReference>
<evidence type="ECO:0000313" key="15">
    <source>
        <dbReference type="Proteomes" id="UP000629265"/>
    </source>
</evidence>
<reference evidence="3 14" key="3">
    <citation type="submission" date="2019-10" db="EMBL/GenBank/DDBJ databases">
        <title>Comparative genomic analysis of antimicrobial resistant Escherichia coli of diverse origin.</title>
        <authorList>
            <person name="Ghatak S."/>
            <person name="Milton A.P."/>
            <person name="Rhetso K."/>
            <person name="Purkait D."/>
            <person name="Das S."/>
            <person name="Puro K.-U."/>
            <person name="Shakuntala I."/>
            <person name="Sen A."/>
            <person name="Sanjukta R."/>
            <person name="Priya G.B."/>
            <person name="Mawlong M."/>
            <person name="Lyngdoh V."/>
            <person name="Rynghang J."/>
            <person name="Mawphlang B.L."/>
        </authorList>
    </citation>
    <scope>NUCLEOTIDE SEQUENCE [LARGE SCALE GENOMIC DNA]</scope>
    <source>
        <strain evidence="3 14">SE161</strain>
    </source>
</reference>
<dbReference type="EMBL" id="WCEW01000153">
    <property type="protein sequence ID" value="MTE92666.1"/>
    <property type="molecule type" value="Genomic_DNA"/>
</dbReference>